<name>A0A7Z2NV35_9SPHN</name>
<dbReference type="Pfam" id="PF09423">
    <property type="entry name" value="PhoD"/>
    <property type="match status" value="1"/>
</dbReference>
<dbReference type="InterPro" id="IPR029052">
    <property type="entry name" value="Metallo-depent_PP-like"/>
</dbReference>
<dbReference type="InterPro" id="IPR032093">
    <property type="entry name" value="PhoD_N"/>
</dbReference>
<dbReference type="Proteomes" id="UP000464468">
    <property type="component" value="Chromosome"/>
</dbReference>
<dbReference type="EMBL" id="CP047895">
    <property type="protein sequence ID" value="QHL90366.1"/>
    <property type="molecule type" value="Genomic_DNA"/>
</dbReference>
<keyword evidence="4" id="KW-1185">Reference proteome</keyword>
<reference evidence="3 4" key="1">
    <citation type="submission" date="2020-01" db="EMBL/GenBank/DDBJ databases">
        <title>Sphingomonas sp. C33 whole genome sequece.</title>
        <authorList>
            <person name="Park C."/>
        </authorList>
    </citation>
    <scope>NUCLEOTIDE SEQUENCE [LARGE SCALE GENOMIC DNA]</scope>
    <source>
        <strain evidence="3 4">C33</strain>
    </source>
</reference>
<dbReference type="Gene3D" id="3.60.21.70">
    <property type="entry name" value="PhoD-like phosphatase"/>
    <property type="match status" value="1"/>
</dbReference>
<dbReference type="RefSeq" id="WP_160592294.1">
    <property type="nucleotide sequence ID" value="NZ_CP047895.1"/>
</dbReference>
<evidence type="ECO:0000259" key="1">
    <source>
        <dbReference type="Pfam" id="PF09423"/>
    </source>
</evidence>
<dbReference type="PANTHER" id="PTHR43606">
    <property type="entry name" value="PHOSPHATASE, PUTATIVE (AFU_ORTHOLOGUE AFUA_6G08710)-RELATED"/>
    <property type="match status" value="1"/>
</dbReference>
<evidence type="ECO:0000313" key="4">
    <source>
        <dbReference type="Proteomes" id="UP000464468"/>
    </source>
</evidence>
<organism evidence="3 4">
    <name type="scientific">Sphingomonas changnyeongensis</name>
    <dbReference type="NCBI Taxonomy" id="2698679"/>
    <lineage>
        <taxon>Bacteria</taxon>
        <taxon>Pseudomonadati</taxon>
        <taxon>Pseudomonadota</taxon>
        <taxon>Alphaproteobacteria</taxon>
        <taxon>Sphingomonadales</taxon>
        <taxon>Sphingomonadaceae</taxon>
        <taxon>Sphingomonas</taxon>
    </lineage>
</organism>
<evidence type="ECO:0000313" key="3">
    <source>
        <dbReference type="EMBL" id="QHL90366.1"/>
    </source>
</evidence>
<dbReference type="Pfam" id="PF16655">
    <property type="entry name" value="PhoD_N"/>
    <property type="match status" value="1"/>
</dbReference>
<dbReference type="Gene3D" id="2.60.40.380">
    <property type="entry name" value="Purple acid phosphatase-like, N-terminal"/>
    <property type="match status" value="1"/>
</dbReference>
<proteinExistence type="predicted"/>
<accession>A0A7Z2NV35</accession>
<dbReference type="PROSITE" id="PS51318">
    <property type="entry name" value="TAT"/>
    <property type="match status" value="1"/>
</dbReference>
<dbReference type="InterPro" id="IPR006311">
    <property type="entry name" value="TAT_signal"/>
</dbReference>
<dbReference type="SUPFAM" id="SSF56300">
    <property type="entry name" value="Metallo-dependent phosphatases"/>
    <property type="match status" value="1"/>
</dbReference>
<sequence>MTIAIDRRSLVRGGALGLGALLLPGGGRAIAQLVAARGFTHNVASGEPQARSVLLWTRFVGSGDSARVHAEVSETADFARIVAGGDVVTGPFRDWTAKVTVTGLQPGRRYFYRFVADGQTSPVGRTRTLPEGALDSWTIGVFSCSNLPYGWFNAYGHAAARDDIDLALHLGDYLYEYARGVYPSPRDAVAERVLEPVGEMIQLADYRTRYACYRADPDLQALHARVPMLASWDDHESANDSWEGGAENHNQGEGDWAVRRAAAMQAWHEWMPVSDLPYAAYDFGDLGTYFRTESRLNGRSKPLSLDAVLRGGGDIRAALSAFRDGPLADPARTMLGLEQEAWLAGALSASKRAGRRWQVVGFGTVMGQTRTPDRVANWLPADASELVRNRTQAGLAASAAGIPFNLDNWGGYPAARARFLRAAQAADADLVVLAGDSHNGWAFDLAEGGRPAGVEFDTHSVTSPGFESYFRGVPPTDVARALVETNPELKWCDTSRRGYMTVTLTRAAATAEWTFMNTIRTRDPRVAATHRMRTPAGRRQLEQA</sequence>
<dbReference type="InterPro" id="IPR038607">
    <property type="entry name" value="PhoD-like_sf"/>
</dbReference>
<evidence type="ECO:0000259" key="2">
    <source>
        <dbReference type="Pfam" id="PF16655"/>
    </source>
</evidence>
<dbReference type="AlphaFoldDB" id="A0A7Z2NV35"/>
<dbReference type="KEGG" id="schy:GVO57_05340"/>
<protein>
    <submittedName>
        <fullName evidence="3">Alkaline phosphatase</fullName>
    </submittedName>
</protein>
<dbReference type="CDD" id="cd07389">
    <property type="entry name" value="MPP_PhoD"/>
    <property type="match status" value="1"/>
</dbReference>
<gene>
    <name evidence="3" type="ORF">GVO57_05340</name>
</gene>
<dbReference type="InterPro" id="IPR018946">
    <property type="entry name" value="PhoD-like_MPP"/>
</dbReference>
<feature type="domain" description="Phospholipase D N-terminal" evidence="2">
    <location>
        <begin position="41"/>
        <end position="128"/>
    </location>
</feature>
<dbReference type="InterPro" id="IPR052900">
    <property type="entry name" value="Phospholipid_Metab_Enz"/>
</dbReference>
<feature type="domain" description="PhoD-like phosphatase metallophosphatase" evidence="1">
    <location>
        <begin position="140"/>
        <end position="513"/>
    </location>
</feature>
<dbReference type="PANTHER" id="PTHR43606:SF2">
    <property type="entry name" value="ALKALINE PHOSPHATASE FAMILY PROTEIN (AFU_ORTHOLOGUE AFUA_5G03860)"/>
    <property type="match status" value="1"/>
</dbReference>